<name>A0A7D6EWP8_9CYAN</name>
<dbReference type="KEGG" id="tsq:D3A95_13150"/>
<dbReference type="EMBL" id="CP032152">
    <property type="protein sequence ID" value="QLL29784.1"/>
    <property type="molecule type" value="Genomic_DNA"/>
</dbReference>
<reference evidence="2" key="1">
    <citation type="submission" date="2018-09" db="EMBL/GenBank/DDBJ databases">
        <title>Complete genome sequence of thermophilic cyanobacteria strain Thermosynechococcus elongatus PKUAC-SCTE542.</title>
        <authorList>
            <person name="Liang Y."/>
            <person name="Tang J."/>
            <person name="Daroch M."/>
        </authorList>
    </citation>
    <scope>NUCLEOTIDE SEQUENCE [LARGE SCALE GENOMIC DNA]</scope>
    <source>
        <strain evidence="2">E542</strain>
    </source>
</reference>
<dbReference type="AlphaFoldDB" id="A0A7D6EWP8"/>
<organism evidence="1 2">
    <name type="scientific">Thermosynechococcus sichuanensis E542</name>
    <dbReference type="NCBI Taxonomy" id="2016101"/>
    <lineage>
        <taxon>Bacteria</taxon>
        <taxon>Bacillati</taxon>
        <taxon>Cyanobacteriota</taxon>
        <taxon>Cyanophyceae</taxon>
        <taxon>Acaryochloridales</taxon>
        <taxon>Thermosynechococcaceae</taxon>
        <taxon>Thermosynechococcus</taxon>
        <taxon>Thermosynechococcus sichuanensis</taxon>
    </lineage>
</organism>
<dbReference type="RefSeq" id="WP_181496150.1">
    <property type="nucleotide sequence ID" value="NZ_CP032152.1"/>
</dbReference>
<keyword evidence="2" id="KW-1185">Reference proteome</keyword>
<evidence type="ECO:0000313" key="2">
    <source>
        <dbReference type="Proteomes" id="UP000261812"/>
    </source>
</evidence>
<evidence type="ECO:0000313" key="1">
    <source>
        <dbReference type="EMBL" id="QLL29784.1"/>
    </source>
</evidence>
<gene>
    <name evidence="1" type="ORF">D3A95_13150</name>
</gene>
<sequence length="205" mass="23513">MLQKQIRGWLRVSLSTLTLAIALVVAPSPGLAQRDLIPIAGSDEDIQLLFDLVYYPRRDPARFRLHNSAEVEAYQLIRTILRTGTTLYIRQRQDDNYGSYNFSRDRLILRPRALAHWQIFIETLRHEGWHVVQACFAAKRDLDSLVPVGIRVSPSIVADLYRKSGYNPEDIPIEAEAFAAERVPNMTLQGLQRECADWLNRPSKD</sequence>
<proteinExistence type="predicted"/>
<accession>A0A7D6EWP8</accession>
<protein>
    <submittedName>
        <fullName evidence="1">Uncharacterized protein</fullName>
    </submittedName>
</protein>
<dbReference type="Proteomes" id="UP000261812">
    <property type="component" value="Chromosome"/>
</dbReference>